<evidence type="ECO:0000313" key="1">
    <source>
        <dbReference type="Proteomes" id="UP000050741"/>
    </source>
</evidence>
<sequence length="331" mass="37939">MSDNESDEEQQQQMEKIFICADVWYGVFAFLGPFELGLKMALISDRLDVLVDVHFKSRKWSFDSLRICRANDGNGAEIVVKHSGERLPISQGPIPGQVIGFKRIEISYVDQTVIKFLKHILFDSSGTTVDIGTGEYESRSWEIIRKKIWPLLNDNICRLLSYFSTQFDGLRKISPAIPCNCPNLRSIHSMALFPAFPADDNVNASSGRALAKWLLTPRGDCLPKMLQCDFDSAKLEGLKMSFREASKPVNYIIRLSHPPSNVSFALKNNLTREQLTLRRLNNKLLLVRCPIGREEDKWTKWEKEAIEWEWTHQWNRIAINFNDRDIGDGMA</sequence>
<dbReference type="AlphaFoldDB" id="A0A183CAB9"/>
<dbReference type="Proteomes" id="UP000050741">
    <property type="component" value="Unassembled WGS sequence"/>
</dbReference>
<dbReference type="WBParaSite" id="GPLIN_000981900">
    <property type="protein sequence ID" value="GPLIN_000981900"/>
    <property type="gene ID" value="GPLIN_000981900"/>
</dbReference>
<reference evidence="1" key="1">
    <citation type="submission" date="2014-05" db="EMBL/GenBank/DDBJ databases">
        <title>The genome and life-stage specific transcriptomes of Globodera pallida elucidate key aspects of plant parasitism by a cyst nematode.</title>
        <authorList>
            <person name="Cotton J.A."/>
            <person name="Lilley C.J."/>
            <person name="Jones L.M."/>
            <person name="Kikuchi T."/>
            <person name="Reid A.J."/>
            <person name="Thorpe P."/>
            <person name="Tsai I.J."/>
            <person name="Beasley H."/>
            <person name="Blok V."/>
            <person name="Cock P.J.A."/>
            <person name="Van den Akker S.E."/>
            <person name="Holroyd N."/>
            <person name="Hunt M."/>
            <person name="Mantelin S."/>
            <person name="Naghra H."/>
            <person name="Pain A."/>
            <person name="Palomares-Rius J.E."/>
            <person name="Zarowiecki M."/>
            <person name="Berriman M."/>
            <person name="Jones J.T."/>
            <person name="Urwin P.E."/>
        </authorList>
    </citation>
    <scope>NUCLEOTIDE SEQUENCE [LARGE SCALE GENOMIC DNA]</scope>
    <source>
        <strain evidence="1">Lindley</strain>
    </source>
</reference>
<accession>A0A183CAB9</accession>
<organism evidence="1 2">
    <name type="scientific">Globodera pallida</name>
    <name type="common">Potato cyst nematode worm</name>
    <name type="synonym">Heterodera pallida</name>
    <dbReference type="NCBI Taxonomy" id="36090"/>
    <lineage>
        <taxon>Eukaryota</taxon>
        <taxon>Metazoa</taxon>
        <taxon>Ecdysozoa</taxon>
        <taxon>Nematoda</taxon>
        <taxon>Chromadorea</taxon>
        <taxon>Rhabditida</taxon>
        <taxon>Tylenchina</taxon>
        <taxon>Tylenchomorpha</taxon>
        <taxon>Tylenchoidea</taxon>
        <taxon>Heteroderidae</taxon>
        <taxon>Heteroderinae</taxon>
        <taxon>Globodera</taxon>
    </lineage>
</organism>
<proteinExistence type="predicted"/>
<reference evidence="2" key="2">
    <citation type="submission" date="2016-06" db="UniProtKB">
        <authorList>
            <consortium name="WormBaseParasite"/>
        </authorList>
    </citation>
    <scope>IDENTIFICATION</scope>
</reference>
<keyword evidence="1" id="KW-1185">Reference proteome</keyword>
<name>A0A183CAB9_GLOPA</name>
<protein>
    <submittedName>
        <fullName evidence="2">FBA_2 domain-containing protein</fullName>
    </submittedName>
</protein>
<evidence type="ECO:0000313" key="2">
    <source>
        <dbReference type="WBParaSite" id="GPLIN_000981900"/>
    </source>
</evidence>